<feature type="transmembrane region" description="Helical" evidence="8">
    <location>
        <begin position="46"/>
        <end position="66"/>
    </location>
</feature>
<keyword evidence="3 8" id="KW-1133">Transmembrane helix</keyword>
<dbReference type="GO" id="GO:0016020">
    <property type="term" value="C:membrane"/>
    <property type="evidence" value="ECO:0007669"/>
    <property type="project" value="UniProtKB-SubCell"/>
</dbReference>
<feature type="transmembrane region" description="Helical" evidence="8">
    <location>
        <begin position="21"/>
        <end position="40"/>
    </location>
</feature>
<keyword evidence="4 8" id="KW-0472">Membrane</keyword>
<dbReference type="GO" id="GO:0004888">
    <property type="term" value="F:transmembrane signaling receptor activity"/>
    <property type="evidence" value="ECO:0007669"/>
    <property type="project" value="InterPro"/>
</dbReference>
<dbReference type="InterPro" id="IPR004090">
    <property type="entry name" value="Chemotax_Me-accpt_rcpt"/>
</dbReference>
<evidence type="ECO:0000256" key="6">
    <source>
        <dbReference type="ARBA" id="ARBA00029447"/>
    </source>
</evidence>
<dbReference type="GO" id="GO:0007165">
    <property type="term" value="P:signal transduction"/>
    <property type="evidence" value="ECO:0007669"/>
    <property type="project" value="UniProtKB-KW"/>
</dbReference>
<dbReference type="AlphaFoldDB" id="A0A4P9UMY2"/>
<evidence type="ECO:0000256" key="8">
    <source>
        <dbReference type="SAM" id="Phobius"/>
    </source>
</evidence>
<dbReference type="PANTHER" id="PTHR32089">
    <property type="entry name" value="METHYL-ACCEPTING CHEMOTAXIS PROTEIN MCPB"/>
    <property type="match status" value="1"/>
</dbReference>
<dbReference type="SMART" id="SM00283">
    <property type="entry name" value="MA"/>
    <property type="match status" value="1"/>
</dbReference>
<evidence type="ECO:0000256" key="2">
    <source>
        <dbReference type="ARBA" id="ARBA00022692"/>
    </source>
</evidence>
<dbReference type="KEGG" id="mbur:EQU24_10620"/>
<evidence type="ECO:0000256" key="1">
    <source>
        <dbReference type="ARBA" id="ARBA00004141"/>
    </source>
</evidence>
<dbReference type="PANTHER" id="PTHR32089:SF119">
    <property type="entry name" value="METHYL-ACCEPTING CHEMOTAXIS PROTEIN CTPL"/>
    <property type="match status" value="1"/>
</dbReference>
<keyword evidence="11" id="KW-1185">Reference proteome</keyword>
<proteinExistence type="inferred from homology"/>
<dbReference type="EMBL" id="CP035467">
    <property type="protein sequence ID" value="QCW82638.1"/>
    <property type="molecule type" value="Genomic_DNA"/>
</dbReference>
<protein>
    <recommendedName>
        <fullName evidence="9">Methyl-accepting transducer domain-containing protein</fullName>
    </recommendedName>
</protein>
<evidence type="ECO:0000256" key="3">
    <source>
        <dbReference type="ARBA" id="ARBA00022989"/>
    </source>
</evidence>
<evidence type="ECO:0000256" key="7">
    <source>
        <dbReference type="PROSITE-ProRule" id="PRU00284"/>
    </source>
</evidence>
<sequence>MNDTERLFAEFDRELAAVRKNAAFSIAAAIFTMPALLLFLSDSDQVLLSFSVAVTALCIPVWLVLLHSNKRLTLLVEKTKAQMASTEVFQEKCRHGGKFINVSLDLDQLIHPNLEDVQNHTEHASHRIIERVSALAATAKRLVDYLDKASFESTDMQQEIETKTEVIENIVRVMPARIKEDQEKVCQLTERIRAMTQNIGVIGNIADQTNLLALNASIEAARAGEAGRGFAVVADEVRKLAQTSAVVAQEIETAMSGVRKALEEGFDETYRDRMNDEIKNAEDVIATIKKLGNGYMDMRQFYKTVLDVMTEYNTNLARDICEVLGEIQFQDVVRQRIERMRNTLQQREAIFREMADYLEEGEASSDKLPKAMLSGLCELLKGYREEEECHVSGLANMDGALSRLELF</sequence>
<dbReference type="PROSITE" id="PS50111">
    <property type="entry name" value="CHEMOTAXIS_TRANSDUC_2"/>
    <property type="match status" value="1"/>
</dbReference>
<dbReference type="PRINTS" id="PR00260">
    <property type="entry name" value="CHEMTRNSDUCR"/>
</dbReference>
<keyword evidence="5 7" id="KW-0807">Transducer</keyword>
<reference evidence="11" key="1">
    <citation type="journal article" date="2019" name="J. Bacteriol.">
        <title>A Mutagenic Screen Identifies a TonB-Dependent Receptor Required for the Lanthanide Metal Switch in the Type I Methanotroph 'Methylotuvimicrobium buryatense' 5GB1C.</title>
        <authorList>
            <person name="Groom J.D."/>
            <person name="Ford S.M."/>
            <person name="Pesesky M.W."/>
            <person name="Lidstrom M.E."/>
        </authorList>
    </citation>
    <scope>NUCLEOTIDE SEQUENCE [LARGE SCALE GENOMIC DNA]</scope>
    <source>
        <strain evidence="11">5GB1C</strain>
    </source>
</reference>
<dbReference type="Gene3D" id="1.10.287.950">
    <property type="entry name" value="Methyl-accepting chemotaxis protein"/>
    <property type="match status" value="1"/>
</dbReference>
<comment type="similarity">
    <text evidence="6">Belongs to the methyl-accepting chemotaxis (MCP) protein family.</text>
</comment>
<dbReference type="Proteomes" id="UP000305881">
    <property type="component" value="Chromosome"/>
</dbReference>
<evidence type="ECO:0000256" key="5">
    <source>
        <dbReference type="ARBA" id="ARBA00023224"/>
    </source>
</evidence>
<comment type="subcellular location">
    <subcellularLocation>
        <location evidence="1">Membrane</location>
        <topology evidence="1">Multi-pass membrane protein</topology>
    </subcellularLocation>
</comment>
<dbReference type="InterPro" id="IPR004089">
    <property type="entry name" value="MCPsignal_dom"/>
</dbReference>
<evidence type="ECO:0000313" key="11">
    <source>
        <dbReference type="Proteomes" id="UP000305881"/>
    </source>
</evidence>
<evidence type="ECO:0000313" key="10">
    <source>
        <dbReference type="EMBL" id="QCW82638.1"/>
    </source>
</evidence>
<dbReference type="STRING" id="675511.GCA_000341735_00914"/>
<organism evidence="10 11">
    <name type="scientific">Methylotuvimicrobium buryatense</name>
    <name type="common">Methylomicrobium buryatense</name>
    <dbReference type="NCBI Taxonomy" id="95641"/>
    <lineage>
        <taxon>Bacteria</taxon>
        <taxon>Pseudomonadati</taxon>
        <taxon>Pseudomonadota</taxon>
        <taxon>Gammaproteobacteria</taxon>
        <taxon>Methylococcales</taxon>
        <taxon>Methylococcaceae</taxon>
        <taxon>Methylotuvimicrobium</taxon>
    </lineage>
</organism>
<evidence type="ECO:0000256" key="4">
    <source>
        <dbReference type="ARBA" id="ARBA00023136"/>
    </source>
</evidence>
<keyword evidence="2 8" id="KW-0812">Transmembrane</keyword>
<gene>
    <name evidence="10" type="ORF">EQU24_10620</name>
</gene>
<dbReference type="RefSeq" id="WP_017839527.1">
    <property type="nucleotide sequence ID" value="NZ_CP035467.1"/>
</dbReference>
<dbReference type="SUPFAM" id="SSF58104">
    <property type="entry name" value="Methyl-accepting chemotaxis protein (MCP) signaling domain"/>
    <property type="match status" value="1"/>
</dbReference>
<accession>A0A4P9UMY2</accession>
<dbReference type="GO" id="GO:0006935">
    <property type="term" value="P:chemotaxis"/>
    <property type="evidence" value="ECO:0007669"/>
    <property type="project" value="InterPro"/>
</dbReference>
<evidence type="ECO:0000259" key="9">
    <source>
        <dbReference type="PROSITE" id="PS50111"/>
    </source>
</evidence>
<dbReference type="OrthoDB" id="9150595at2"/>
<feature type="domain" description="Methyl-accepting transducer" evidence="9">
    <location>
        <begin position="126"/>
        <end position="267"/>
    </location>
</feature>
<name>A0A4P9UMY2_METBY</name>
<dbReference type="Pfam" id="PF00015">
    <property type="entry name" value="MCPsignal"/>
    <property type="match status" value="1"/>
</dbReference>